<gene>
    <name evidence="1" type="ORF">NYG85_10940</name>
</gene>
<sequence>MDRDGKIIVEFIKKGKYNYIDRFEKSDIFLLCIDGKYGAINSQGDVIAECIYDSISISNRTKVLALELGNETLLINETGKTLKLPYPVRPVYSNVFSVSGGYVVYDDLFNIVAKYKCGYGSINGHILEFNVVYDEFAIIYTENEVYGVIGKDGLIIDFKYGNIKYVNGLFLAIARNKKSCHVFDRQGKEIAHCDFTKYDSSEKDKNRGVRSIHKSCSCVDIVHGVFVVGFDKKEYEYSELCSKDTKFALLDKNCNFITKAIYDRVKLLDNYDDYIEVGIEYSSGLFDKDGSLLYECAYSFYTIGNKDSDTFYLAMINCSVCKIVDKNFNIVFEYKSNVELCARCWGGLMFCFLAGGEKLVCVDLKHNRIFEFECNSYDSDYESINERFLINKTGCSKILNRDGSVILETKYDCITDMSNDFYKVRKDNEWGVIDIHGNKYDWVKIEDIYSYENNEKVGFEILTNERNVDFLERLYYKCDCFKKYKNYISIKRREKWGVADLSGECIVEPTFKEEIKFLNKLSKDIVEIEFNGSAIIVDSKGDIKYDGFKKYENYISVRLGDKWGIADLTGKELVKPVFYEEIKFIKRISDEYIKIELDGNNVMVNGSGGVV</sequence>
<name>A0ABT7HSG8_9BACT</name>
<accession>A0ABT7HSG8</accession>
<dbReference type="InterPro" id="IPR032774">
    <property type="entry name" value="WG_beta_rep"/>
</dbReference>
<reference evidence="1" key="2">
    <citation type="journal article" date="2023" name="Microorganisms">
        <title>Isolation and Genomic Characteristics of Cat-Borne Campylobacter felis sp. nov. and Sheep-Borne Campylobacter ovis sp. nov.</title>
        <authorList>
            <person name="Wang H."/>
            <person name="Li Y."/>
            <person name="Gu Y."/>
            <person name="Zhou G."/>
            <person name="Chen X."/>
            <person name="Zhang X."/>
            <person name="Shao Z."/>
            <person name="Zhang J."/>
            <person name="Zhang M."/>
        </authorList>
    </citation>
    <scope>NUCLEOTIDE SEQUENCE</scope>
    <source>
        <strain evidence="1">PS10</strain>
    </source>
</reference>
<dbReference type="RefSeq" id="WP_284938619.1">
    <property type="nucleotide sequence ID" value="NZ_JANURM010000025.1"/>
</dbReference>
<evidence type="ECO:0000313" key="1">
    <source>
        <dbReference type="EMBL" id="MDL0089871.1"/>
    </source>
</evidence>
<comment type="caution">
    <text evidence="1">The sequence shown here is derived from an EMBL/GenBank/DDBJ whole genome shotgun (WGS) entry which is preliminary data.</text>
</comment>
<dbReference type="Proteomes" id="UP001173801">
    <property type="component" value="Unassembled WGS sequence"/>
</dbReference>
<dbReference type="PANTHER" id="PTHR37841">
    <property type="entry name" value="GLR2918 PROTEIN"/>
    <property type="match status" value="1"/>
</dbReference>
<dbReference type="EMBL" id="JANURM010000025">
    <property type="protein sequence ID" value="MDL0089871.1"/>
    <property type="molecule type" value="Genomic_DNA"/>
</dbReference>
<evidence type="ECO:0000313" key="2">
    <source>
        <dbReference type="Proteomes" id="UP001173801"/>
    </source>
</evidence>
<organism evidence="1 2">
    <name type="scientific">Campylobacter gastrosuis</name>
    <dbReference type="NCBI Taxonomy" id="2974576"/>
    <lineage>
        <taxon>Bacteria</taxon>
        <taxon>Pseudomonadati</taxon>
        <taxon>Campylobacterota</taxon>
        <taxon>Epsilonproteobacteria</taxon>
        <taxon>Campylobacterales</taxon>
        <taxon>Campylobacteraceae</taxon>
        <taxon>Campylobacter</taxon>
    </lineage>
</organism>
<dbReference type="PANTHER" id="PTHR37841:SF1">
    <property type="entry name" value="DUF3298 DOMAIN-CONTAINING PROTEIN"/>
    <property type="match status" value="1"/>
</dbReference>
<dbReference type="Pfam" id="PF14903">
    <property type="entry name" value="WG_beta_rep"/>
    <property type="match status" value="2"/>
</dbReference>
<protein>
    <submittedName>
        <fullName evidence="1">WG repeat-containing protein</fullName>
    </submittedName>
</protein>
<proteinExistence type="predicted"/>
<keyword evidence="2" id="KW-1185">Reference proteome</keyword>
<reference evidence="1" key="1">
    <citation type="submission" date="2022-08" db="EMBL/GenBank/DDBJ databases">
        <authorList>
            <person name="Wang H."/>
        </authorList>
    </citation>
    <scope>NUCLEOTIDE SEQUENCE</scope>
    <source>
        <strain evidence="1">PS10</strain>
    </source>
</reference>